<name>A0ACC2X0A9_9TREE</name>
<comment type="caution">
    <text evidence="1">The sequence shown here is derived from an EMBL/GenBank/DDBJ whole genome shotgun (WGS) entry which is preliminary data.</text>
</comment>
<dbReference type="EMBL" id="JASBWU010000013">
    <property type="protein sequence ID" value="KAJ9116854.1"/>
    <property type="molecule type" value="Genomic_DNA"/>
</dbReference>
<evidence type="ECO:0000313" key="1">
    <source>
        <dbReference type="EMBL" id="KAJ9116854.1"/>
    </source>
</evidence>
<accession>A0ACC2X0A9</accession>
<gene>
    <name evidence="1" type="ORF">QFC22_004511</name>
</gene>
<dbReference type="Proteomes" id="UP001243375">
    <property type="component" value="Unassembled WGS sequence"/>
</dbReference>
<organism evidence="1 2">
    <name type="scientific">Naganishia vaughanmartiniae</name>
    <dbReference type="NCBI Taxonomy" id="1424756"/>
    <lineage>
        <taxon>Eukaryota</taxon>
        <taxon>Fungi</taxon>
        <taxon>Dikarya</taxon>
        <taxon>Basidiomycota</taxon>
        <taxon>Agaricomycotina</taxon>
        <taxon>Tremellomycetes</taxon>
        <taxon>Filobasidiales</taxon>
        <taxon>Filobasidiaceae</taxon>
        <taxon>Naganishia</taxon>
    </lineage>
</organism>
<reference evidence="1" key="1">
    <citation type="submission" date="2023-04" db="EMBL/GenBank/DDBJ databases">
        <title>Draft Genome sequencing of Naganishia species isolated from polar environments using Oxford Nanopore Technology.</title>
        <authorList>
            <person name="Leo P."/>
            <person name="Venkateswaran K."/>
        </authorList>
    </citation>
    <scope>NUCLEOTIDE SEQUENCE</scope>
    <source>
        <strain evidence="1">MNA-CCFEE 5425</strain>
    </source>
</reference>
<sequence>MPSTTEPSMSSTDGFRRTTLHSVPERHESTSTKSGNSKEEKSADPNAEKAHGEEQLKTSRAGLTEMKAKVDTVEQEAEGKDLENSSPRDKLGAMSDSSGPAMDRRKSLFSYGYRLPDGRFRPPETEEEWNAFYQEYITDNTVTLTEKFLVNVQNTDNGVPSPLPGLPLTNTPVVLAEPPNEEQRLADVAYRYGGGNLATAFINPRPSVGRPGGAATSRVSGDSLYSELPRHPPPAAHRNSQESQLLTPVQSPADGASPAETSRPATPRTGRNQDPDIPNIAYAQFSKNRASYQSGMKVSSDRREDELDAAKPQTWGSDAAYEQRDLARLLGQSSAKVMERRSSQTKDSETESQDGRMSAPSVATAQQGMADLSCLGSQRAESTKGDVPERPRSTDLEHGSESSEWESDEAVPAEEQRVDEESFSSSNNNVQTRAYTGSGDPPAASIPKLQTSDSQKLSQQETQLQDVSDPDISPDNDAATSFSPAYRISHGPNDQATLLQSRILFDARETSRTEPVSVEPSPNQTSAENSAGPHDRSIRRVGALRHPRKRLNSEMSEDPHRIDVDARQKAEALRLKHVWEQRGHLTAPKPLPGDARRRLKAIWKLGLDRPGEEIHRSALDRYVRLAKAQDLAACIGGELELLYVHEEQKFQQIMHETSVQFLRDCLQVQHIPDLHRKREEKPAAVPDYANVEKVDIVQTDKAKGDKINLYDETCRIIGETLHATACIIIDTTCFHVFYPTSADKNSSIASKKEPTTESRTTGSRASSVSSRSSHLMASRAQTGRADEKRARNLQYDEIDRHHPQVRFLPGKRRRTDQQAAIDVAHKVGTGALDYAGKKDGEAKAIAMSAQIPTLGKWAESEEVHFEIDIPSAKDALTAFIATNLQGRRYWFERDESEDIADSINAIMPRSTSTSLSE</sequence>
<keyword evidence="2" id="KW-1185">Reference proteome</keyword>
<proteinExistence type="predicted"/>
<evidence type="ECO:0000313" key="2">
    <source>
        <dbReference type="Proteomes" id="UP001243375"/>
    </source>
</evidence>
<protein>
    <submittedName>
        <fullName evidence="1">Uncharacterized protein</fullName>
    </submittedName>
</protein>